<dbReference type="PANTHER" id="PTHR11334:SF60">
    <property type="entry name" value="MAS-RELATED G-PROTEIN COUPLED RECEPTOR MEMBER H"/>
    <property type="match status" value="1"/>
</dbReference>
<accession>A0A8C9I6P2</accession>
<keyword evidence="5 8" id="KW-0472">Membrane</keyword>
<keyword evidence="6" id="KW-0675">Receptor</keyword>
<dbReference type="GO" id="GO:0005886">
    <property type="term" value="C:plasma membrane"/>
    <property type="evidence" value="ECO:0007669"/>
    <property type="project" value="UniProtKB-SubCell"/>
</dbReference>
<dbReference type="PANTHER" id="PTHR11334">
    <property type="entry name" value="MAS-RELATED G-PROTEIN COUPLED RECEPTOR"/>
    <property type="match status" value="1"/>
</dbReference>
<keyword evidence="7" id="KW-0807">Transducer</keyword>
<reference evidence="9" key="2">
    <citation type="submission" date="2025-09" db="UniProtKB">
        <authorList>
            <consortium name="Ensembl"/>
        </authorList>
    </citation>
    <scope>IDENTIFICATION</scope>
</reference>
<keyword evidence="3 8" id="KW-1133">Transmembrane helix</keyword>
<dbReference type="SUPFAM" id="SSF81321">
    <property type="entry name" value="Family A G protein-coupled receptor-like"/>
    <property type="match status" value="1"/>
</dbReference>
<dbReference type="Ensembl" id="ENSPTET00000041366.1">
    <property type="protein sequence ID" value="ENSPTEP00000029798.1"/>
    <property type="gene ID" value="ENSPTEG00000029147.1"/>
</dbReference>
<proteinExistence type="predicted"/>
<evidence type="ECO:0000256" key="1">
    <source>
        <dbReference type="ARBA" id="ARBA00004651"/>
    </source>
</evidence>
<feature type="transmembrane region" description="Helical" evidence="8">
    <location>
        <begin position="114"/>
        <end position="133"/>
    </location>
</feature>
<feature type="transmembrane region" description="Helical" evidence="8">
    <location>
        <begin position="145"/>
        <end position="166"/>
    </location>
</feature>
<dbReference type="InterPro" id="IPR026221">
    <property type="entry name" value="MRGPCRH"/>
</dbReference>
<feature type="transmembrane region" description="Helical" evidence="8">
    <location>
        <begin position="178"/>
        <end position="204"/>
    </location>
</feature>
<name>A0A8C9I6P2_9PRIM</name>
<feature type="transmembrane region" description="Helical" evidence="8">
    <location>
        <begin position="216"/>
        <end position="238"/>
    </location>
</feature>
<comment type="subcellular location">
    <subcellularLocation>
        <location evidence="1">Cell membrane</location>
        <topology evidence="1">Multi-pass membrane protein</topology>
    </subcellularLocation>
</comment>
<evidence type="ECO:0000256" key="2">
    <source>
        <dbReference type="ARBA" id="ARBA00022692"/>
    </source>
</evidence>
<reference evidence="9" key="1">
    <citation type="submission" date="2025-08" db="UniProtKB">
        <authorList>
            <consortium name="Ensembl"/>
        </authorList>
    </citation>
    <scope>IDENTIFICATION</scope>
</reference>
<evidence type="ECO:0000256" key="7">
    <source>
        <dbReference type="ARBA" id="ARBA00023224"/>
    </source>
</evidence>
<evidence type="ECO:0000313" key="10">
    <source>
        <dbReference type="Proteomes" id="UP000694416"/>
    </source>
</evidence>
<dbReference type="AlphaFoldDB" id="A0A8C9I6P2"/>
<organism evidence="9 10">
    <name type="scientific">Piliocolobus tephrosceles</name>
    <name type="common">Ugandan red Colobus</name>
    <dbReference type="NCBI Taxonomy" id="591936"/>
    <lineage>
        <taxon>Eukaryota</taxon>
        <taxon>Metazoa</taxon>
        <taxon>Chordata</taxon>
        <taxon>Craniata</taxon>
        <taxon>Vertebrata</taxon>
        <taxon>Euteleostomi</taxon>
        <taxon>Mammalia</taxon>
        <taxon>Eutheria</taxon>
        <taxon>Euarchontoglires</taxon>
        <taxon>Primates</taxon>
        <taxon>Haplorrhini</taxon>
        <taxon>Catarrhini</taxon>
        <taxon>Cercopithecidae</taxon>
        <taxon>Colobinae</taxon>
        <taxon>Piliocolobus</taxon>
    </lineage>
</organism>
<evidence type="ECO:0008006" key="11">
    <source>
        <dbReference type="Google" id="ProtNLM"/>
    </source>
</evidence>
<evidence type="ECO:0000313" key="9">
    <source>
        <dbReference type="Ensembl" id="ENSPTEP00000029798.1"/>
    </source>
</evidence>
<feature type="transmembrane region" description="Helical" evidence="8">
    <location>
        <begin position="78"/>
        <end position="102"/>
    </location>
</feature>
<dbReference type="PRINTS" id="PR02108">
    <property type="entry name" value="MRGPCRFAMILY"/>
</dbReference>
<dbReference type="Gene3D" id="1.20.1070.10">
    <property type="entry name" value="Rhodopsin 7-helix transmembrane proteins"/>
    <property type="match status" value="1"/>
</dbReference>
<evidence type="ECO:0000256" key="4">
    <source>
        <dbReference type="ARBA" id="ARBA00023040"/>
    </source>
</evidence>
<dbReference type="GO" id="GO:0001595">
    <property type="term" value="F:angiotensin receptor activity"/>
    <property type="evidence" value="ECO:0007669"/>
    <property type="project" value="TreeGrafter"/>
</dbReference>
<protein>
    <recommendedName>
        <fullName evidence="11">G-protein coupled receptors family 1 profile domain-containing protein</fullName>
    </recommendedName>
</protein>
<keyword evidence="2 8" id="KW-0812">Transmembrane</keyword>
<dbReference type="PRINTS" id="PR00237">
    <property type="entry name" value="GPCRRHODOPSN"/>
</dbReference>
<keyword evidence="10" id="KW-1185">Reference proteome</keyword>
<dbReference type="InterPro" id="IPR026234">
    <property type="entry name" value="MRGPCRFAMILY"/>
</dbReference>
<dbReference type="InterPro" id="IPR000276">
    <property type="entry name" value="GPCR_Rhodpsn"/>
</dbReference>
<feature type="transmembrane region" description="Helical" evidence="8">
    <location>
        <begin position="244"/>
        <end position="263"/>
    </location>
</feature>
<keyword evidence="4" id="KW-0297">G-protein coupled receptor</keyword>
<dbReference type="PRINTS" id="PR02113">
    <property type="entry name" value="MRGPCRH"/>
</dbReference>
<evidence type="ECO:0000256" key="6">
    <source>
        <dbReference type="ARBA" id="ARBA00023170"/>
    </source>
</evidence>
<feature type="transmembrane region" description="Helical" evidence="8">
    <location>
        <begin position="45"/>
        <end position="71"/>
    </location>
</feature>
<evidence type="ECO:0000256" key="8">
    <source>
        <dbReference type="SAM" id="Phobius"/>
    </source>
</evidence>
<sequence length="309" mass="35443">MALLAGTVSPLESALCTRNESLNQTTWSSEQATQPPVELREQHRYIYLSLFICILGVIGNGFLMLFLIFYVKRKPFTVYILHLVIADFMVLCTSVLQLIILLCDRLNDDTLLKYIIFGILFGYNTGLHLLTVIRVERCLSHQSAVACTLLWALSLLVLGLENFFCIQVDEFRFPKHPYVYKFLGILALLVFVLLMIFASLRLFIQVCCNLKPRQPAKLYIIIIATVVLFLVFAINNLVWKLYPYLNILSTINCSVNPIVYFVVGRIRRKKSRKSLREALQKVLEEKPGAVRHQPGQHGETLSLLKIQKY</sequence>
<evidence type="ECO:0000256" key="5">
    <source>
        <dbReference type="ARBA" id="ARBA00023136"/>
    </source>
</evidence>
<dbReference type="Proteomes" id="UP000694416">
    <property type="component" value="Unplaced"/>
</dbReference>
<evidence type="ECO:0000256" key="3">
    <source>
        <dbReference type="ARBA" id="ARBA00022989"/>
    </source>
</evidence>